<name>A0A0F8LAV8_METMZ</name>
<dbReference type="AlphaFoldDB" id="A0A0F8LAV8"/>
<evidence type="ECO:0000313" key="1">
    <source>
        <dbReference type="EMBL" id="KKH23107.1"/>
    </source>
</evidence>
<organism evidence="1 2">
    <name type="scientific">Methanosarcina mazei</name>
    <name type="common">Methanosarcina frisia</name>
    <dbReference type="NCBI Taxonomy" id="2209"/>
    <lineage>
        <taxon>Archaea</taxon>
        <taxon>Methanobacteriati</taxon>
        <taxon>Methanobacteriota</taxon>
        <taxon>Stenosarchaea group</taxon>
        <taxon>Methanomicrobia</taxon>
        <taxon>Methanosarcinales</taxon>
        <taxon>Methanosarcinaceae</taxon>
        <taxon>Methanosarcina</taxon>
    </lineage>
</organism>
<proteinExistence type="predicted"/>
<gene>
    <name evidence="1" type="ORF">DU58_16620</name>
</gene>
<comment type="caution">
    <text evidence="1">The sequence shown here is derived from an EMBL/GenBank/DDBJ whole genome shotgun (WGS) entry which is preliminary data.</text>
</comment>
<dbReference type="Proteomes" id="UP000034227">
    <property type="component" value="Unassembled WGS sequence"/>
</dbReference>
<protein>
    <submittedName>
        <fullName evidence="1">Uncharacterized protein</fullName>
    </submittedName>
</protein>
<dbReference type="RefSeq" id="WP_048040462.1">
    <property type="nucleotide sequence ID" value="NZ_JJQD01000208.1"/>
</dbReference>
<evidence type="ECO:0000313" key="2">
    <source>
        <dbReference type="Proteomes" id="UP000034227"/>
    </source>
</evidence>
<dbReference type="EMBL" id="JJQD01000208">
    <property type="protein sequence ID" value="KKH23107.1"/>
    <property type="molecule type" value="Genomic_DNA"/>
</dbReference>
<dbReference type="PATRIC" id="fig|2209.49.peg.3557"/>
<sequence>MEFTENFYVEKLVDVKALIKALIDFMGSGSSEFWRVQERNRGKRRVWKEDLFNKLSQNSDHFYNSIMDNVYFKFRENAFPNFRYKLTF</sequence>
<accession>A0A0F8LAV8</accession>
<reference evidence="1 2" key="1">
    <citation type="journal article" date="2015" name="ISME J.">
        <title>Genomic and phenotypic differentiation among Methanosarcina mazei populations from Columbia River sediment.</title>
        <authorList>
            <person name="Youngblut N.D."/>
            <person name="Wirth J.S."/>
            <person name="Henriksen J.R."/>
            <person name="Smith M."/>
            <person name="Simon H."/>
            <person name="Metcalf W.W."/>
            <person name="Whitaker R.J."/>
        </authorList>
    </citation>
    <scope>NUCLEOTIDE SEQUENCE [LARGE SCALE GENOMIC DNA]</scope>
    <source>
        <strain evidence="1 2">1.F.A.2.8</strain>
    </source>
</reference>